<accession>A0A9P5E397</accession>
<gene>
    <name evidence="2" type="ORF">FAGAP_11944</name>
</gene>
<reference evidence="2" key="1">
    <citation type="submission" date="2020-01" db="EMBL/GenBank/DDBJ databases">
        <title>Identification and distribution of gene clusters putatively required for synthesis of sphingolipid metabolism inhibitors in phylogenetically diverse species of the filamentous fungus Fusarium.</title>
        <authorList>
            <person name="Kim H.-S."/>
            <person name="Busman M."/>
            <person name="Brown D.W."/>
            <person name="Divon H."/>
            <person name="Uhlig S."/>
            <person name="Proctor R.H."/>
        </authorList>
    </citation>
    <scope>NUCLEOTIDE SEQUENCE</scope>
    <source>
        <strain evidence="2">NRRL 31653</strain>
    </source>
</reference>
<evidence type="ECO:0000256" key="1">
    <source>
        <dbReference type="SAM" id="MobiDB-lite"/>
    </source>
</evidence>
<evidence type="ECO:0000313" key="2">
    <source>
        <dbReference type="EMBL" id="KAF4481684.1"/>
    </source>
</evidence>
<feature type="compositionally biased region" description="Polar residues" evidence="1">
    <location>
        <begin position="279"/>
        <end position="288"/>
    </location>
</feature>
<comment type="caution">
    <text evidence="2">The sequence shown here is derived from an EMBL/GenBank/DDBJ whole genome shotgun (WGS) entry which is preliminary data.</text>
</comment>
<dbReference type="EMBL" id="LUFC02001183">
    <property type="protein sequence ID" value="KAF4481684.1"/>
    <property type="molecule type" value="Genomic_DNA"/>
</dbReference>
<feature type="region of interest" description="Disordered" evidence="1">
    <location>
        <begin position="327"/>
        <end position="367"/>
    </location>
</feature>
<feature type="region of interest" description="Disordered" evidence="1">
    <location>
        <begin position="209"/>
        <end position="288"/>
    </location>
</feature>
<evidence type="ECO:0000313" key="3">
    <source>
        <dbReference type="Proteomes" id="UP000737391"/>
    </source>
</evidence>
<feature type="compositionally biased region" description="Basic and acidic residues" evidence="1">
    <location>
        <begin position="171"/>
        <end position="182"/>
    </location>
</feature>
<dbReference type="Proteomes" id="UP000737391">
    <property type="component" value="Unassembled WGS sequence"/>
</dbReference>
<feature type="compositionally biased region" description="Low complexity" evidence="1">
    <location>
        <begin position="152"/>
        <end position="170"/>
    </location>
</feature>
<dbReference type="OrthoDB" id="10625043at2759"/>
<name>A0A9P5E397_9HYPO</name>
<dbReference type="AlphaFoldDB" id="A0A9P5E397"/>
<feature type="compositionally biased region" description="Polar residues" evidence="1">
    <location>
        <begin position="215"/>
        <end position="258"/>
    </location>
</feature>
<keyword evidence="3" id="KW-1185">Reference proteome</keyword>
<protein>
    <submittedName>
        <fullName evidence="2">Uncharacterized protein</fullName>
    </submittedName>
</protein>
<organism evidence="2 3">
    <name type="scientific">Fusarium agapanthi</name>
    <dbReference type="NCBI Taxonomy" id="1803897"/>
    <lineage>
        <taxon>Eukaryota</taxon>
        <taxon>Fungi</taxon>
        <taxon>Dikarya</taxon>
        <taxon>Ascomycota</taxon>
        <taxon>Pezizomycotina</taxon>
        <taxon>Sordariomycetes</taxon>
        <taxon>Hypocreomycetidae</taxon>
        <taxon>Hypocreales</taxon>
        <taxon>Nectriaceae</taxon>
        <taxon>Fusarium</taxon>
        <taxon>Fusarium fujikuroi species complex</taxon>
    </lineage>
</organism>
<proteinExistence type="predicted"/>
<feature type="region of interest" description="Disordered" evidence="1">
    <location>
        <begin position="1"/>
        <end position="26"/>
    </location>
</feature>
<feature type="compositionally biased region" description="Polar residues" evidence="1">
    <location>
        <begin position="356"/>
        <end position="367"/>
    </location>
</feature>
<sequence>MNGGLGSQQDAPVTGPDPENGTKNSNNLMRLLESNTLASPLPQGPRIAAKSPTVAQGNCTVFEPIETVNQTPASSPVKSLSPSFLLPEDGQVYLHSALALPPEDGIQGRSFGLLRTYEDEPSQPLYSRNDGLSNGLGAPPHQARPDITSNVEPLPSSTAATTTTEYSPTTEIDKRRPDRDVTEDNDGAVPISKNSASVLTRQQDPLRAVDCPTPIETNYTLPEQTEGGRSTVENPSTDNSITASQVSLVSTSKGTATTCKRPIGDEDTESSGIKGSPAKGNSSAMGITQGNEAGGHIIFASSCGGSDAASNALKDSTYVSEPAVGAGCSTAGPSTAIPPLRLSSSNNQSNERRSNAYQPSPSSSRPTVANECAYAFNDQANPISSRYATTTNEDEVSPLYASNHSTSYPSLPRNNTRIITTGVARNLVDTGASLESGITYSCDKQLERKLSIGSHGNIGKKEDNKLTKPLCVPGINVLADPKSSSHPWYPSHEMEQPDPYEVHKPSLFLHSVEVSDLEDYNPQSGSTPPMELNGLENLENVQDNKRTPWLASRGASVYQEWAMEERTSSSAVF</sequence>
<feature type="region of interest" description="Disordered" evidence="1">
    <location>
        <begin position="121"/>
        <end position="196"/>
    </location>
</feature>